<organism evidence="1 2">
    <name type="scientific">Curtobacterium pusillum</name>
    <dbReference type="NCBI Taxonomy" id="69373"/>
    <lineage>
        <taxon>Bacteria</taxon>
        <taxon>Bacillati</taxon>
        <taxon>Actinomycetota</taxon>
        <taxon>Actinomycetes</taxon>
        <taxon>Micrococcales</taxon>
        <taxon>Microbacteriaceae</taxon>
        <taxon>Curtobacterium</taxon>
    </lineage>
</organism>
<evidence type="ECO:0000313" key="1">
    <source>
        <dbReference type="EMBL" id="MBA8990206.1"/>
    </source>
</evidence>
<dbReference type="EMBL" id="JACGXP010000002">
    <property type="protein sequence ID" value="MBA8990206.1"/>
    <property type="molecule type" value="Genomic_DNA"/>
</dbReference>
<accession>A0AAW3T4H9</accession>
<gene>
    <name evidence="1" type="ORF">FHW23_001452</name>
</gene>
<evidence type="ECO:0000313" key="2">
    <source>
        <dbReference type="Proteomes" id="UP000590225"/>
    </source>
</evidence>
<protein>
    <submittedName>
        <fullName evidence="1">Uncharacterized protein</fullName>
    </submittedName>
</protein>
<proteinExistence type="predicted"/>
<reference evidence="1 2" key="1">
    <citation type="submission" date="2020-07" db="EMBL/GenBank/DDBJ databases">
        <title>Above-ground endophytic microbial communities from plants in different locations in the United States.</title>
        <authorList>
            <person name="Frank C."/>
        </authorList>
    </citation>
    <scope>NUCLEOTIDE SEQUENCE [LARGE SCALE GENOMIC DNA]</scope>
    <source>
        <strain evidence="1 2">WPL5_2</strain>
    </source>
</reference>
<dbReference type="AlphaFoldDB" id="A0AAW3T4H9"/>
<dbReference type="RefSeq" id="WP_182515700.1">
    <property type="nucleotide sequence ID" value="NZ_JACGXP010000002.1"/>
</dbReference>
<comment type="caution">
    <text evidence="1">The sequence shown here is derived from an EMBL/GenBank/DDBJ whole genome shotgun (WGS) entry which is preliminary data.</text>
</comment>
<sequence length="115" mass="12231">MTEEWWAPKPIGPRPAVVLPVPLDAVPALVEQAVHAVPGAAVMEVRPDGAVIGRRTSFALRAENIVLAFRSEGPASSRVEIIREGRDGLSYGQVLWVTPMARAILRELATAAAAA</sequence>
<name>A0AAW3T4H9_9MICO</name>
<dbReference type="Proteomes" id="UP000590225">
    <property type="component" value="Unassembled WGS sequence"/>
</dbReference>